<feature type="chain" id="PRO_5038410534" evidence="8">
    <location>
        <begin position="24"/>
        <end position="372"/>
    </location>
</feature>
<keyword evidence="6" id="KW-0449">Lipoprotein</keyword>
<proteinExistence type="inferred from homology"/>
<feature type="signal peptide" evidence="8">
    <location>
        <begin position="1"/>
        <end position="23"/>
    </location>
</feature>
<sequence>MKISKIMSLISVLTLSFALTSCGGDKAKDNKDEGAKAPAETSEKADKKDEKSEDAKTDTVKVTMVTDEGGVNDKSFNQSAFEGLNAYKDQGKVNFDYIESHTDADYQPNLESALDSDSNLILTVGFALYNPTSEAAEKNPDQKYAIIDNANVKNQKNLLGITFADHQNSFLVGYIAGMKSEANHVGFIGGQVSDVIDRFEYGFRAGVKQAAREKNKDIKVDVQYANSFSDQAAGKNIANQMYQEGADVVMHAAGGVGIGVNEAAKENNKWVIGVDRDQSDEAPDNMLVSTIKGVGDAVQLVIDGLAKGEFEGGTTKQFTLADGKAVDIAYAKNDLVSKEIKDKVEDLRKQIIDGKIKVPQNKDEFKSMGYDK</sequence>
<dbReference type="GO" id="GO:0005886">
    <property type="term" value="C:plasma membrane"/>
    <property type="evidence" value="ECO:0007669"/>
    <property type="project" value="UniProtKB-SubCell"/>
</dbReference>
<reference evidence="11" key="1">
    <citation type="submission" date="2016-01" db="EMBL/GenBank/DDBJ databases">
        <authorList>
            <person name="Mitreva M."/>
            <person name="Pepin K.H."/>
            <person name="Mihindukulasuriya K.A."/>
            <person name="Fulton R."/>
            <person name="Fronick C."/>
            <person name="O'Laughlin M."/>
            <person name="Miner T."/>
            <person name="Herter B."/>
            <person name="Rosa B.A."/>
            <person name="Cordes M."/>
            <person name="Tomlinson C."/>
            <person name="Wollam A."/>
            <person name="Palsikar V.B."/>
            <person name="Mardis E.R."/>
            <person name="Wilson R.K."/>
        </authorList>
    </citation>
    <scope>NUCLEOTIDE SEQUENCE [LARGE SCALE GENOMIC DNA]</scope>
    <source>
        <strain evidence="11">MJR8151</strain>
    </source>
</reference>
<evidence type="ECO:0000256" key="2">
    <source>
        <dbReference type="ARBA" id="ARBA00008610"/>
    </source>
</evidence>
<keyword evidence="4 8" id="KW-0732">Signal</keyword>
<dbReference type="RefSeq" id="WP_004836795.1">
    <property type="nucleotide sequence ID" value="NZ_CAMPUE010000019.1"/>
</dbReference>
<dbReference type="STRING" id="33036.HMPREF3200_00547"/>
<evidence type="ECO:0000256" key="6">
    <source>
        <dbReference type="ARBA" id="ARBA00023288"/>
    </source>
</evidence>
<gene>
    <name evidence="10" type="ORF">HMPREF3200_00547</name>
</gene>
<dbReference type="PATRIC" id="fig|33036.3.peg.544"/>
<evidence type="ECO:0000256" key="5">
    <source>
        <dbReference type="ARBA" id="ARBA00023136"/>
    </source>
</evidence>
<comment type="caution">
    <text evidence="10">The sequence shown here is derived from an EMBL/GenBank/DDBJ whole genome shotgun (WGS) entry which is preliminary data.</text>
</comment>
<dbReference type="PANTHER" id="PTHR34296:SF2">
    <property type="entry name" value="ABC TRANSPORTER GUANOSINE-BINDING PROTEIN NUPN"/>
    <property type="match status" value="1"/>
</dbReference>
<dbReference type="InterPro" id="IPR028082">
    <property type="entry name" value="Peripla_BP_I"/>
</dbReference>
<dbReference type="Gene3D" id="3.40.50.2300">
    <property type="match status" value="2"/>
</dbReference>
<evidence type="ECO:0000256" key="7">
    <source>
        <dbReference type="SAM" id="MobiDB-lite"/>
    </source>
</evidence>
<protein>
    <submittedName>
        <fullName evidence="10">Basic membrane protein</fullName>
    </submittedName>
</protein>
<dbReference type="SUPFAM" id="SSF53822">
    <property type="entry name" value="Periplasmic binding protein-like I"/>
    <property type="match status" value="1"/>
</dbReference>
<evidence type="ECO:0000256" key="3">
    <source>
        <dbReference type="ARBA" id="ARBA00022475"/>
    </source>
</evidence>
<dbReference type="Pfam" id="PF02608">
    <property type="entry name" value="Bmp"/>
    <property type="match status" value="1"/>
</dbReference>
<comment type="similarity">
    <text evidence="2">Belongs to the BMP lipoprotein family.</text>
</comment>
<dbReference type="PANTHER" id="PTHR34296">
    <property type="entry name" value="TRANSCRIPTIONAL ACTIVATOR PROTEIN MED"/>
    <property type="match status" value="1"/>
</dbReference>
<dbReference type="InterPro" id="IPR003760">
    <property type="entry name" value="PnrA-like"/>
</dbReference>
<dbReference type="OrthoDB" id="9769871at2"/>
<evidence type="ECO:0000256" key="4">
    <source>
        <dbReference type="ARBA" id="ARBA00022729"/>
    </source>
</evidence>
<evidence type="ECO:0000313" key="11">
    <source>
        <dbReference type="Proteomes" id="UP000070383"/>
    </source>
</evidence>
<dbReference type="EMBL" id="LRPM01000017">
    <property type="protein sequence ID" value="KWZ78786.1"/>
    <property type="molecule type" value="Genomic_DNA"/>
</dbReference>
<keyword evidence="3" id="KW-1003">Cell membrane</keyword>
<name>A0A133KGY3_9FIRM</name>
<dbReference type="AlphaFoldDB" id="A0A133KGY3"/>
<comment type="subcellular location">
    <subcellularLocation>
        <location evidence="1">Cell membrane</location>
        <topology evidence="1">Lipid-anchor</topology>
    </subcellularLocation>
</comment>
<keyword evidence="11" id="KW-1185">Reference proteome</keyword>
<dbReference type="Proteomes" id="UP000070383">
    <property type="component" value="Unassembled WGS sequence"/>
</dbReference>
<accession>A0A133KGY3</accession>
<evidence type="ECO:0000313" key="10">
    <source>
        <dbReference type="EMBL" id="KWZ78786.1"/>
    </source>
</evidence>
<keyword evidence="5" id="KW-0472">Membrane</keyword>
<feature type="domain" description="ABC transporter substrate-binding protein PnrA-like" evidence="9">
    <location>
        <begin position="61"/>
        <end position="362"/>
    </location>
</feature>
<dbReference type="InterPro" id="IPR050957">
    <property type="entry name" value="BMP_lipoprotein"/>
</dbReference>
<evidence type="ECO:0000259" key="9">
    <source>
        <dbReference type="Pfam" id="PF02608"/>
    </source>
</evidence>
<evidence type="ECO:0000256" key="8">
    <source>
        <dbReference type="SAM" id="SignalP"/>
    </source>
</evidence>
<evidence type="ECO:0000256" key="1">
    <source>
        <dbReference type="ARBA" id="ARBA00004193"/>
    </source>
</evidence>
<organism evidence="10 11">
    <name type="scientific">Anaerococcus tetradius</name>
    <dbReference type="NCBI Taxonomy" id="33036"/>
    <lineage>
        <taxon>Bacteria</taxon>
        <taxon>Bacillati</taxon>
        <taxon>Bacillota</taxon>
        <taxon>Tissierellia</taxon>
        <taxon>Tissierellales</taxon>
        <taxon>Peptoniphilaceae</taxon>
        <taxon>Anaerococcus</taxon>
    </lineage>
</organism>
<dbReference type="CDD" id="cd06354">
    <property type="entry name" value="PBP1_PrnA-like"/>
    <property type="match status" value="1"/>
</dbReference>
<feature type="region of interest" description="Disordered" evidence="7">
    <location>
        <begin position="26"/>
        <end position="57"/>
    </location>
</feature>
<dbReference type="PROSITE" id="PS51257">
    <property type="entry name" value="PROKAR_LIPOPROTEIN"/>
    <property type="match status" value="1"/>
</dbReference>